<evidence type="ECO:0000313" key="2">
    <source>
        <dbReference type="EMBL" id="CAG9326375.1"/>
    </source>
</evidence>
<comment type="caution">
    <text evidence="2">The sequence shown here is derived from an EMBL/GenBank/DDBJ whole genome shotgun (WGS) entry which is preliminary data.</text>
</comment>
<dbReference type="Proteomes" id="UP001162131">
    <property type="component" value="Unassembled WGS sequence"/>
</dbReference>
<sequence length="89" mass="9947">MSKGKGFCYYYCLLISIFGCLFLTYIALLCAFDVKELDVEDKTEYTGTVFISAGVYEVILGILIVYGIITSRRGGNVSGNGYQRMEDQK</sequence>
<keyword evidence="1" id="KW-1133">Transmembrane helix</keyword>
<reference evidence="2" key="1">
    <citation type="submission" date="2021-09" db="EMBL/GenBank/DDBJ databases">
        <authorList>
            <consortium name="AG Swart"/>
            <person name="Singh M."/>
            <person name="Singh A."/>
            <person name="Seah K."/>
            <person name="Emmerich C."/>
        </authorList>
    </citation>
    <scope>NUCLEOTIDE SEQUENCE</scope>
    <source>
        <strain evidence="2">ATCC30299</strain>
    </source>
</reference>
<protein>
    <recommendedName>
        <fullName evidence="4">NADH dehydrogenase subunit 6</fullName>
    </recommendedName>
</protein>
<keyword evidence="1" id="KW-0812">Transmembrane</keyword>
<dbReference type="AlphaFoldDB" id="A0AAU9JL81"/>
<proteinExistence type="predicted"/>
<organism evidence="2 3">
    <name type="scientific">Blepharisma stoltei</name>
    <dbReference type="NCBI Taxonomy" id="1481888"/>
    <lineage>
        <taxon>Eukaryota</taxon>
        <taxon>Sar</taxon>
        <taxon>Alveolata</taxon>
        <taxon>Ciliophora</taxon>
        <taxon>Postciliodesmatophora</taxon>
        <taxon>Heterotrichea</taxon>
        <taxon>Heterotrichida</taxon>
        <taxon>Blepharismidae</taxon>
        <taxon>Blepharisma</taxon>
    </lineage>
</organism>
<dbReference type="EMBL" id="CAJZBQ010000040">
    <property type="protein sequence ID" value="CAG9326375.1"/>
    <property type="molecule type" value="Genomic_DNA"/>
</dbReference>
<name>A0AAU9JL81_9CILI</name>
<feature type="transmembrane region" description="Helical" evidence="1">
    <location>
        <begin position="48"/>
        <end position="69"/>
    </location>
</feature>
<evidence type="ECO:0000256" key="1">
    <source>
        <dbReference type="SAM" id="Phobius"/>
    </source>
</evidence>
<feature type="transmembrane region" description="Helical" evidence="1">
    <location>
        <begin position="7"/>
        <end position="28"/>
    </location>
</feature>
<accession>A0AAU9JL81</accession>
<dbReference type="PROSITE" id="PS51257">
    <property type="entry name" value="PROKAR_LIPOPROTEIN"/>
    <property type="match status" value="1"/>
</dbReference>
<evidence type="ECO:0000313" key="3">
    <source>
        <dbReference type="Proteomes" id="UP001162131"/>
    </source>
</evidence>
<gene>
    <name evidence="2" type="ORF">BSTOLATCC_MIC40803</name>
</gene>
<keyword evidence="1" id="KW-0472">Membrane</keyword>
<evidence type="ECO:0008006" key="4">
    <source>
        <dbReference type="Google" id="ProtNLM"/>
    </source>
</evidence>
<keyword evidence="3" id="KW-1185">Reference proteome</keyword>